<dbReference type="OMA" id="MIIHECC"/>
<evidence type="ECO:0000313" key="3">
    <source>
        <dbReference type="Proteomes" id="UP000188354"/>
    </source>
</evidence>
<keyword evidence="1" id="KW-1133">Transmembrane helix</keyword>
<proteinExistence type="predicted"/>
<reference evidence="2 3" key="1">
    <citation type="journal article" date="2017" name="Plant Biotechnol. J.">
        <title>A comprehensive draft genome sequence for lupin (Lupinus angustifolius), an emerging health food: insights into plant-microbe interactions and legume evolution.</title>
        <authorList>
            <person name="Hane J.K."/>
            <person name="Ming Y."/>
            <person name="Kamphuis L.G."/>
            <person name="Nelson M.N."/>
            <person name="Garg G."/>
            <person name="Atkins C.A."/>
            <person name="Bayer P.E."/>
            <person name="Bravo A."/>
            <person name="Bringans S."/>
            <person name="Cannon S."/>
            <person name="Edwards D."/>
            <person name="Foley R."/>
            <person name="Gao L.L."/>
            <person name="Harrison M.J."/>
            <person name="Huang W."/>
            <person name="Hurgobin B."/>
            <person name="Li S."/>
            <person name="Liu C.W."/>
            <person name="McGrath A."/>
            <person name="Morahan G."/>
            <person name="Murray J."/>
            <person name="Weller J."/>
            <person name="Jian J."/>
            <person name="Singh K.B."/>
        </authorList>
    </citation>
    <scope>NUCLEOTIDE SEQUENCE [LARGE SCALE GENOMIC DNA]</scope>
    <source>
        <strain evidence="3">cv. Tanjil</strain>
        <tissue evidence="2">Whole plant</tissue>
    </source>
</reference>
<name>A0A1J7H0Z8_LUPAN</name>
<keyword evidence="1" id="KW-0472">Membrane</keyword>
<sequence>MGPSLFSLHLNAKFSYSEPQRLSDNKLAFFHAAGTGLFWLCLLGIVIAALLPRFTVKFIYQYYFPTDIQISREAEKIGFQRDAEDGGQIEMFPISDGSTR</sequence>
<feature type="transmembrane region" description="Helical" evidence="1">
    <location>
        <begin position="28"/>
        <end position="51"/>
    </location>
</feature>
<evidence type="ECO:0000313" key="2">
    <source>
        <dbReference type="EMBL" id="OIV95484.1"/>
    </source>
</evidence>
<dbReference type="AlphaFoldDB" id="A0A1J7H0Z8"/>
<dbReference type="Proteomes" id="UP000188354">
    <property type="component" value="Chromosome LG16"/>
</dbReference>
<dbReference type="EMBL" id="CM007376">
    <property type="protein sequence ID" value="OIV95484.1"/>
    <property type="molecule type" value="Genomic_DNA"/>
</dbReference>
<keyword evidence="3" id="KW-1185">Reference proteome</keyword>
<organism evidence="2 3">
    <name type="scientific">Lupinus angustifolius</name>
    <name type="common">Narrow-leaved blue lupine</name>
    <dbReference type="NCBI Taxonomy" id="3871"/>
    <lineage>
        <taxon>Eukaryota</taxon>
        <taxon>Viridiplantae</taxon>
        <taxon>Streptophyta</taxon>
        <taxon>Embryophyta</taxon>
        <taxon>Tracheophyta</taxon>
        <taxon>Spermatophyta</taxon>
        <taxon>Magnoliopsida</taxon>
        <taxon>eudicotyledons</taxon>
        <taxon>Gunneridae</taxon>
        <taxon>Pentapetalae</taxon>
        <taxon>rosids</taxon>
        <taxon>fabids</taxon>
        <taxon>Fabales</taxon>
        <taxon>Fabaceae</taxon>
        <taxon>Papilionoideae</taxon>
        <taxon>50 kb inversion clade</taxon>
        <taxon>genistoids sensu lato</taxon>
        <taxon>core genistoids</taxon>
        <taxon>Genisteae</taxon>
        <taxon>Lupinus</taxon>
    </lineage>
</organism>
<protein>
    <submittedName>
        <fullName evidence="2">Uncharacterized protein</fullName>
    </submittedName>
</protein>
<accession>A0A1J7H0Z8</accession>
<evidence type="ECO:0000256" key="1">
    <source>
        <dbReference type="SAM" id="Phobius"/>
    </source>
</evidence>
<dbReference type="Gramene" id="OIV95484">
    <property type="protein sequence ID" value="OIV95484"/>
    <property type="gene ID" value="TanjilG_23927"/>
</dbReference>
<keyword evidence="1" id="KW-0812">Transmembrane</keyword>
<gene>
    <name evidence="2" type="ORF">TanjilG_23927</name>
</gene>